<evidence type="ECO:0000313" key="3">
    <source>
        <dbReference type="EMBL" id="UXP31542.1"/>
    </source>
</evidence>
<dbReference type="PANTHER" id="PTHR34406">
    <property type="entry name" value="PROTEIN YCEI"/>
    <property type="match status" value="1"/>
</dbReference>
<organism evidence="3 4">
    <name type="scientific">Reichenbachiella agarivorans</name>
    <dbReference type="NCBI Taxonomy" id="2979464"/>
    <lineage>
        <taxon>Bacteria</taxon>
        <taxon>Pseudomonadati</taxon>
        <taxon>Bacteroidota</taxon>
        <taxon>Cytophagia</taxon>
        <taxon>Cytophagales</taxon>
        <taxon>Reichenbachiellaceae</taxon>
        <taxon>Reichenbachiella</taxon>
    </lineage>
</organism>
<dbReference type="InterPro" id="IPR007372">
    <property type="entry name" value="Lipid/polyisoprenoid-bd_YceI"/>
</dbReference>
<proteinExistence type="predicted"/>
<protein>
    <submittedName>
        <fullName evidence="3">YceI family protein</fullName>
    </submittedName>
</protein>
<dbReference type="Pfam" id="PF04264">
    <property type="entry name" value="YceI"/>
    <property type="match status" value="1"/>
</dbReference>
<dbReference type="SMART" id="SM00867">
    <property type="entry name" value="YceI"/>
    <property type="match status" value="1"/>
</dbReference>
<name>A0ABY6CM45_9BACT</name>
<dbReference type="PROSITE" id="PS51257">
    <property type="entry name" value="PROKAR_LIPOPROTEIN"/>
    <property type="match status" value="1"/>
</dbReference>
<evidence type="ECO:0000259" key="2">
    <source>
        <dbReference type="SMART" id="SM00867"/>
    </source>
</evidence>
<dbReference type="Proteomes" id="UP001065174">
    <property type="component" value="Chromosome"/>
</dbReference>
<dbReference type="SUPFAM" id="SSF101874">
    <property type="entry name" value="YceI-like"/>
    <property type="match status" value="1"/>
</dbReference>
<feature type="signal peptide" evidence="1">
    <location>
        <begin position="1"/>
        <end position="19"/>
    </location>
</feature>
<dbReference type="InterPro" id="IPR036761">
    <property type="entry name" value="TTHA0802/YceI-like_sf"/>
</dbReference>
<dbReference type="RefSeq" id="WP_262308981.1">
    <property type="nucleotide sequence ID" value="NZ_CP106679.1"/>
</dbReference>
<dbReference type="PANTHER" id="PTHR34406:SF1">
    <property type="entry name" value="PROTEIN YCEI"/>
    <property type="match status" value="1"/>
</dbReference>
<dbReference type="Gene3D" id="2.40.128.110">
    <property type="entry name" value="Lipid/polyisoprenoid-binding, YceI-like"/>
    <property type="match status" value="1"/>
</dbReference>
<keyword evidence="4" id="KW-1185">Reference proteome</keyword>
<keyword evidence="1" id="KW-0732">Signal</keyword>
<evidence type="ECO:0000313" key="4">
    <source>
        <dbReference type="Proteomes" id="UP001065174"/>
    </source>
</evidence>
<gene>
    <name evidence="3" type="ORF">N6H18_14415</name>
</gene>
<dbReference type="EMBL" id="CP106679">
    <property type="protein sequence ID" value="UXP31542.1"/>
    <property type="molecule type" value="Genomic_DNA"/>
</dbReference>
<feature type="domain" description="Lipid/polyisoprenoid-binding YceI-like" evidence="2">
    <location>
        <begin position="42"/>
        <end position="207"/>
    </location>
</feature>
<accession>A0ABY6CM45</accession>
<sequence length="208" mass="22355">MNIRTNLSLAIILALLVAACGGKKTTEETTETETETVATEATYKVDTASSTVAWSGEVAGVYGHNGVIEITEGMISTKGDTITGGKVVIDMTTIQPLDSASYSEEHPASDLVNHLSTGDFFLVETYPTSSFVIKSQLGSELTGDLTVRGITKEEKATITSLVVTPEGLTATADLVFNRQDYEVSWVHYMQDMILSDDIKIKLNIVAKP</sequence>
<reference evidence="3" key="1">
    <citation type="submission" date="2022-09" db="EMBL/GenBank/DDBJ databases">
        <title>Comparative genomics and taxonomic characterization of three novel marine species of genus Reichenbachiella exhibiting antioxidant and polysaccharide degradation activities.</title>
        <authorList>
            <person name="Muhammad N."/>
            <person name="Lee Y.-J."/>
            <person name="Ko J."/>
            <person name="Kim S.-G."/>
        </authorList>
    </citation>
    <scope>NUCLEOTIDE SEQUENCE</scope>
    <source>
        <strain evidence="3">BKB1-1</strain>
    </source>
</reference>
<evidence type="ECO:0000256" key="1">
    <source>
        <dbReference type="SAM" id="SignalP"/>
    </source>
</evidence>
<feature type="chain" id="PRO_5046997931" evidence="1">
    <location>
        <begin position="20"/>
        <end position="208"/>
    </location>
</feature>